<sequence>MKRITAIAAAVIVGVTAVSAARAADDVYRTSDGKTFSTRNVFKVTAFQADTRYVQVHYANGGSSSFRDTDGLLERVLANQPELTQIDATTYVNPLYLGSASCSNGKSVAFVQTSVMTITADDGCALVNAIAAKAK</sequence>
<reference evidence="2 3" key="1">
    <citation type="journal article" date="2019" name="Int. J. Syst. Evol. Microbiol.">
        <title>The Draft Whole-Genome Sequence of the Antibiotic Producer Empedobacter haloabium ATCC 31962 Provides Indications for Its Taxonomic Reclassification.</title>
        <authorList>
            <person name="Miess H."/>
            <person name="Arlt P."/>
            <person name="Apel A.K."/>
            <person name="Weber T."/>
            <person name="Nieselt K."/>
            <person name="Hanssen F."/>
            <person name="Czemmel S."/>
            <person name="Nahnsen S."/>
            <person name="Gross H."/>
        </authorList>
    </citation>
    <scope>NUCLEOTIDE SEQUENCE [LARGE SCALE GENOMIC DNA]</scope>
    <source>
        <strain evidence="2 3">ATCC 31962</strain>
    </source>
</reference>
<dbReference type="EMBL" id="CP136508">
    <property type="protein sequence ID" value="WUR15676.1"/>
    <property type="molecule type" value="Genomic_DNA"/>
</dbReference>
<proteinExistence type="predicted"/>
<protein>
    <recommendedName>
        <fullName evidence="4">Excinuclease ABC subunit A</fullName>
    </recommendedName>
</protein>
<gene>
    <name evidence="2" type="ORF">E7V67_011405</name>
</gene>
<keyword evidence="1" id="KW-0732">Signal</keyword>
<accession>A0ABZ1UUM2</accession>
<organism evidence="2 3">
    <name type="scientific">[Empedobacter] haloabium</name>
    <dbReference type="NCBI Taxonomy" id="592317"/>
    <lineage>
        <taxon>Bacteria</taxon>
        <taxon>Pseudomonadati</taxon>
        <taxon>Pseudomonadota</taxon>
        <taxon>Betaproteobacteria</taxon>
        <taxon>Burkholderiales</taxon>
        <taxon>Oxalobacteraceae</taxon>
        <taxon>Telluria group</taxon>
        <taxon>Telluria group incertae sedis</taxon>
    </lineage>
</organism>
<evidence type="ECO:0000256" key="1">
    <source>
        <dbReference type="SAM" id="SignalP"/>
    </source>
</evidence>
<evidence type="ECO:0008006" key="4">
    <source>
        <dbReference type="Google" id="ProtNLM"/>
    </source>
</evidence>
<keyword evidence="3" id="KW-1185">Reference proteome</keyword>
<dbReference type="Proteomes" id="UP000321323">
    <property type="component" value="Chromosome"/>
</dbReference>
<name>A0ABZ1UUM2_9BURK</name>
<evidence type="ECO:0000313" key="2">
    <source>
        <dbReference type="EMBL" id="WUR15676.1"/>
    </source>
</evidence>
<evidence type="ECO:0000313" key="3">
    <source>
        <dbReference type="Proteomes" id="UP000321323"/>
    </source>
</evidence>
<feature type="chain" id="PRO_5047511018" description="Excinuclease ABC subunit A" evidence="1">
    <location>
        <begin position="24"/>
        <end position="135"/>
    </location>
</feature>
<feature type="signal peptide" evidence="1">
    <location>
        <begin position="1"/>
        <end position="23"/>
    </location>
</feature>